<name>A0A4U1MC25_9BACL</name>
<feature type="binding site" evidence="5">
    <location>
        <position position="188"/>
    </location>
    <ligand>
        <name>ATP</name>
        <dbReference type="ChEBI" id="CHEBI:30616"/>
    </ligand>
</feature>
<evidence type="ECO:0000256" key="5">
    <source>
        <dbReference type="HAMAP-Rule" id="MF_01928"/>
    </source>
</evidence>
<dbReference type="Pfam" id="PF02222">
    <property type="entry name" value="ATP-grasp"/>
    <property type="match status" value="1"/>
</dbReference>
<feature type="binding site" evidence="5">
    <location>
        <begin position="180"/>
        <end position="183"/>
    </location>
    <ligand>
        <name>ATP</name>
        <dbReference type="ChEBI" id="CHEBI:30616"/>
    </ligand>
</feature>
<evidence type="ECO:0000313" key="8">
    <source>
        <dbReference type="EMBL" id="TKD68203.1"/>
    </source>
</evidence>
<dbReference type="NCBIfam" id="TIGR01161">
    <property type="entry name" value="purK"/>
    <property type="match status" value="1"/>
</dbReference>
<comment type="caution">
    <text evidence="8">The sequence shown here is derived from an EMBL/GenBank/DDBJ whole genome shotgun (WGS) entry which is preliminary data.</text>
</comment>
<dbReference type="AlphaFoldDB" id="A0A4U1MC25"/>
<dbReference type="PANTHER" id="PTHR11609">
    <property type="entry name" value="PURINE BIOSYNTHESIS PROTEIN 6/7, PUR6/7"/>
    <property type="match status" value="1"/>
</dbReference>
<dbReference type="NCBIfam" id="NF004676">
    <property type="entry name" value="PRK06019.1-2"/>
    <property type="match status" value="1"/>
</dbReference>
<dbReference type="EMBL" id="SWFM01000006">
    <property type="protein sequence ID" value="TKD68203.1"/>
    <property type="molecule type" value="Genomic_DNA"/>
</dbReference>
<keyword evidence="3 5" id="KW-0658">Purine biosynthesis</keyword>
<feature type="binding site" evidence="5">
    <location>
        <begin position="152"/>
        <end position="158"/>
    </location>
    <ligand>
        <name>ATP</name>
        <dbReference type="ChEBI" id="CHEBI:30616"/>
    </ligand>
</feature>
<proteinExistence type="inferred from homology"/>
<dbReference type="GO" id="GO:0005829">
    <property type="term" value="C:cytosol"/>
    <property type="evidence" value="ECO:0007669"/>
    <property type="project" value="TreeGrafter"/>
</dbReference>
<dbReference type="GO" id="GO:0006189">
    <property type="term" value="P:'de novo' IMP biosynthetic process"/>
    <property type="evidence" value="ECO:0007669"/>
    <property type="project" value="UniProtKB-UniRule"/>
</dbReference>
<dbReference type="Proteomes" id="UP000310541">
    <property type="component" value="Unassembled WGS sequence"/>
</dbReference>
<protein>
    <recommendedName>
        <fullName evidence="5 6">N5-carboxyaminoimidazole ribonucleotide synthase</fullName>
        <shortName evidence="5 6">N5-CAIR synthase</shortName>
        <ecNumber evidence="5 6">6.3.4.18</ecNumber>
    </recommendedName>
    <alternativeName>
        <fullName evidence="5 6">5-(carboxyamino)imidazole ribonucleotide synthetase</fullName>
    </alternativeName>
</protein>
<dbReference type="FunFam" id="3.30.1490.20:FF:000015">
    <property type="entry name" value="N5-carboxyaminoimidazole ribonucleotide synthase"/>
    <property type="match status" value="1"/>
</dbReference>
<dbReference type="InterPro" id="IPR013815">
    <property type="entry name" value="ATP_grasp_subdomain_1"/>
</dbReference>
<comment type="catalytic activity">
    <reaction evidence="5 6">
        <text>5-amino-1-(5-phospho-beta-D-ribosyl)imidazole + hydrogencarbonate + ATP = 5-carboxyamino-1-(5-phospho-D-ribosyl)imidazole + ADP + phosphate + 2 H(+)</text>
        <dbReference type="Rhea" id="RHEA:19317"/>
        <dbReference type="ChEBI" id="CHEBI:15378"/>
        <dbReference type="ChEBI" id="CHEBI:17544"/>
        <dbReference type="ChEBI" id="CHEBI:30616"/>
        <dbReference type="ChEBI" id="CHEBI:43474"/>
        <dbReference type="ChEBI" id="CHEBI:58730"/>
        <dbReference type="ChEBI" id="CHEBI:137981"/>
        <dbReference type="ChEBI" id="CHEBI:456216"/>
        <dbReference type="EC" id="6.3.4.18"/>
    </reaction>
</comment>
<evidence type="ECO:0000313" key="9">
    <source>
        <dbReference type="Proteomes" id="UP000310541"/>
    </source>
</evidence>
<keyword evidence="1 5" id="KW-0436">Ligase</keyword>
<evidence type="ECO:0000256" key="6">
    <source>
        <dbReference type="RuleBase" id="RU361200"/>
    </source>
</evidence>
<evidence type="ECO:0000256" key="4">
    <source>
        <dbReference type="ARBA" id="ARBA00022840"/>
    </source>
</evidence>
<evidence type="ECO:0000256" key="2">
    <source>
        <dbReference type="ARBA" id="ARBA00022741"/>
    </source>
</evidence>
<evidence type="ECO:0000256" key="1">
    <source>
        <dbReference type="ARBA" id="ARBA00022598"/>
    </source>
</evidence>
<feature type="domain" description="ATP-grasp" evidence="7">
    <location>
        <begin position="111"/>
        <end position="294"/>
    </location>
</feature>
<dbReference type="Gene3D" id="3.40.50.20">
    <property type="match status" value="1"/>
</dbReference>
<dbReference type="UniPathway" id="UPA00074">
    <property type="reaction ID" value="UER00942"/>
</dbReference>
<dbReference type="InterPro" id="IPR040686">
    <property type="entry name" value="PurK_C"/>
</dbReference>
<feature type="binding site" evidence="5">
    <location>
        <position position="211"/>
    </location>
    <ligand>
        <name>ATP</name>
        <dbReference type="ChEBI" id="CHEBI:30616"/>
    </ligand>
</feature>
<sequence length="370" mass="41063">MNRTILPGSTIGILGGGQLGRMMALKAREMGYRIAVLEPKSGSPCGQVADHEVVSGYDDLDGARELRDVSDVITFEFENITHETAQWLTENAYMPQGGELLRITQDRYIEKTTIQKSGLQVAPFEAVDSKQDLENAIKKIGLPSVLKTRTGGYDGKGQWVLRKQEDIESLSFPNVPCILESWVPFQKELSVIVTRSVTGETTTFPVGENIHVNNILHQTIVPARVDETMKNEASEVGKQLANNLNLVGTLAVELFLKDNELYVNELAPRPHNSGHYTMEACETSQFEQHIRAICGLPLGSTKQLKPVVMGNLLGQHVSPLMKSVSELGSAKLHLYGKDEAKHNRKMGHVNFLASSTEDAIERMTQWKLWQ</sequence>
<dbReference type="FunFam" id="3.40.50.20:FF:000016">
    <property type="entry name" value="N5-carboxyaminoimidazole ribonucleotide synthase"/>
    <property type="match status" value="1"/>
</dbReference>
<keyword evidence="2 5" id="KW-0547">Nucleotide-binding</keyword>
<dbReference type="GO" id="GO:0046872">
    <property type="term" value="F:metal ion binding"/>
    <property type="evidence" value="ECO:0007669"/>
    <property type="project" value="InterPro"/>
</dbReference>
<dbReference type="InterPro" id="IPR054350">
    <property type="entry name" value="PurT/PurK_preATP-grasp"/>
</dbReference>
<gene>
    <name evidence="5 6 8" type="primary">purK</name>
    <name evidence="8" type="ORF">FBF83_16805</name>
</gene>
<comment type="function">
    <text evidence="6">Catalyzes the ATP-dependent conversion of 5-aminoimidazole ribonucleotide (AIR) and HCO(3)- to N5-carboxyaminoimidazole ribonucleotide (N5-CAIR).</text>
</comment>
<dbReference type="NCBIfam" id="NF004679">
    <property type="entry name" value="PRK06019.1-5"/>
    <property type="match status" value="1"/>
</dbReference>
<comment type="function">
    <text evidence="5">Catalyzes the ATP-dependent conversion of 5-aminoimidazole ribonucleotide (AIR) and HCO(3)(-) to N5-carboxyaminoimidazole ribonucleotide (N5-CAIR).</text>
</comment>
<dbReference type="RefSeq" id="WP_136948311.1">
    <property type="nucleotide sequence ID" value="NZ_SWFM01000006.1"/>
</dbReference>
<dbReference type="SUPFAM" id="SSF51246">
    <property type="entry name" value="Rudiment single hybrid motif"/>
    <property type="match status" value="1"/>
</dbReference>
<keyword evidence="4 5" id="KW-0067">ATP-binding</keyword>
<feature type="binding site" evidence="5">
    <location>
        <position position="147"/>
    </location>
    <ligand>
        <name>ATP</name>
        <dbReference type="ChEBI" id="CHEBI:30616"/>
    </ligand>
</feature>
<dbReference type="SUPFAM" id="SSF56059">
    <property type="entry name" value="Glutathione synthetase ATP-binding domain-like"/>
    <property type="match status" value="1"/>
</dbReference>
<comment type="subunit">
    <text evidence="5 6">Homodimer.</text>
</comment>
<comment type="pathway">
    <text evidence="5 6">Purine metabolism; IMP biosynthesis via de novo pathway; 5-amino-1-(5-phospho-D-ribosyl)imidazole-4-carboxylate from 5-amino-1-(5-phospho-D-ribosyl)imidazole (N5-CAIR route): step 1/2.</text>
</comment>
<dbReference type="InterPro" id="IPR005875">
    <property type="entry name" value="PurK"/>
</dbReference>
<dbReference type="InterPro" id="IPR003135">
    <property type="entry name" value="ATP-grasp_carboxylate-amine"/>
</dbReference>
<dbReference type="Pfam" id="PF22660">
    <property type="entry name" value="RS_preATP-grasp-like"/>
    <property type="match status" value="1"/>
</dbReference>
<feature type="binding site" evidence="5">
    <location>
        <position position="107"/>
    </location>
    <ligand>
        <name>ATP</name>
        <dbReference type="ChEBI" id="CHEBI:30616"/>
    </ligand>
</feature>
<reference evidence="8 9" key="1">
    <citation type="submission" date="2019-04" db="EMBL/GenBank/DDBJ databases">
        <title>Genome sequence of Bacillus hwajinpoensis strain Y2.</title>
        <authorList>
            <person name="Fair J.L."/>
            <person name="Maclea K.S."/>
        </authorList>
    </citation>
    <scope>NUCLEOTIDE SEQUENCE [LARGE SCALE GENOMIC DNA]</scope>
    <source>
        <strain evidence="8 9">Y2</strain>
    </source>
</reference>
<evidence type="ECO:0000256" key="3">
    <source>
        <dbReference type="ARBA" id="ARBA00022755"/>
    </source>
</evidence>
<dbReference type="PROSITE" id="PS50975">
    <property type="entry name" value="ATP_GRASP"/>
    <property type="match status" value="1"/>
</dbReference>
<dbReference type="SUPFAM" id="SSF52440">
    <property type="entry name" value="PreATP-grasp domain"/>
    <property type="match status" value="1"/>
</dbReference>
<dbReference type="PANTHER" id="PTHR11609:SF5">
    <property type="entry name" value="PHOSPHORIBOSYLAMINOIMIDAZOLE CARBOXYLASE"/>
    <property type="match status" value="1"/>
</dbReference>
<accession>A0A4U1MC25</accession>
<comment type="similarity">
    <text evidence="5 6">Belongs to the PurK/PurT family.</text>
</comment>
<dbReference type="NCBIfam" id="NF004675">
    <property type="entry name" value="PRK06019.1-1"/>
    <property type="match status" value="1"/>
</dbReference>
<dbReference type="InterPro" id="IPR011761">
    <property type="entry name" value="ATP-grasp"/>
</dbReference>
<dbReference type="EC" id="6.3.4.18" evidence="5 6"/>
<evidence type="ECO:0000259" key="7">
    <source>
        <dbReference type="PROSITE" id="PS50975"/>
    </source>
</evidence>
<feature type="binding site" evidence="5">
    <location>
        <begin position="264"/>
        <end position="265"/>
    </location>
    <ligand>
        <name>ATP</name>
        <dbReference type="ChEBI" id="CHEBI:30616"/>
    </ligand>
</feature>
<dbReference type="Gene3D" id="3.30.1490.20">
    <property type="entry name" value="ATP-grasp fold, A domain"/>
    <property type="match status" value="1"/>
</dbReference>
<dbReference type="Pfam" id="PF17769">
    <property type="entry name" value="PurK_C"/>
    <property type="match status" value="1"/>
</dbReference>
<dbReference type="FunFam" id="3.30.470.20:FF:000029">
    <property type="entry name" value="N5-carboxyaminoimidazole ribonucleotide synthase"/>
    <property type="match status" value="1"/>
</dbReference>
<dbReference type="GO" id="GO:0034028">
    <property type="term" value="F:5-(carboxyamino)imidazole ribonucleotide synthase activity"/>
    <property type="evidence" value="ECO:0007669"/>
    <property type="project" value="UniProtKB-UniRule"/>
</dbReference>
<dbReference type="Gene3D" id="3.30.470.20">
    <property type="entry name" value="ATP-grasp fold, B domain"/>
    <property type="match status" value="1"/>
</dbReference>
<dbReference type="OrthoDB" id="9804625at2"/>
<dbReference type="GO" id="GO:0005524">
    <property type="term" value="F:ATP binding"/>
    <property type="evidence" value="ECO:0007669"/>
    <property type="project" value="UniProtKB-UniRule"/>
</dbReference>
<organism evidence="8 9">
    <name type="scientific">Guptibacillus hwajinpoensis</name>
    <dbReference type="NCBI Taxonomy" id="208199"/>
    <lineage>
        <taxon>Bacteria</taxon>
        <taxon>Bacillati</taxon>
        <taxon>Bacillota</taxon>
        <taxon>Bacilli</taxon>
        <taxon>Bacillales</taxon>
        <taxon>Guptibacillaceae</taxon>
        <taxon>Guptibacillus</taxon>
    </lineage>
</organism>
<dbReference type="InterPro" id="IPR016185">
    <property type="entry name" value="PreATP-grasp_dom_sf"/>
</dbReference>
<dbReference type="HAMAP" id="MF_01928">
    <property type="entry name" value="PurK"/>
    <property type="match status" value="1"/>
</dbReference>
<dbReference type="GO" id="GO:0004638">
    <property type="term" value="F:phosphoribosylaminoimidazole carboxylase activity"/>
    <property type="evidence" value="ECO:0007669"/>
    <property type="project" value="InterPro"/>
</dbReference>
<dbReference type="InterPro" id="IPR011054">
    <property type="entry name" value="Rudment_hybrid_motif"/>
</dbReference>